<dbReference type="CDD" id="cd00770">
    <property type="entry name" value="SerRS_core"/>
    <property type="match status" value="1"/>
</dbReference>
<dbReference type="PIRSF" id="PIRSF001529">
    <property type="entry name" value="Ser-tRNA-synth_IIa"/>
    <property type="match status" value="1"/>
</dbReference>
<evidence type="ECO:0000256" key="10">
    <source>
        <dbReference type="ARBA" id="ARBA00047929"/>
    </source>
</evidence>
<evidence type="ECO:0000256" key="3">
    <source>
        <dbReference type="ARBA" id="ARBA00010728"/>
    </source>
</evidence>
<feature type="binding site" evidence="13">
    <location>
        <position position="259"/>
    </location>
    <ligand>
        <name>L-serine</name>
        <dbReference type="ChEBI" id="CHEBI:33384"/>
    </ligand>
</feature>
<dbReference type="PATRIC" id="fig|573060.9.peg.1277"/>
<dbReference type="GO" id="GO:0006434">
    <property type="term" value="P:seryl-tRNA aminoacylation"/>
    <property type="evidence" value="ECO:0007669"/>
    <property type="project" value="UniProtKB-UniRule"/>
</dbReference>
<dbReference type="Pfam" id="PF00587">
    <property type="entry name" value="tRNA-synt_2b"/>
    <property type="match status" value="1"/>
</dbReference>
<dbReference type="NCBIfam" id="TIGR00414">
    <property type="entry name" value="serS"/>
    <property type="match status" value="1"/>
</dbReference>
<accession>C5T9X9</accession>
<comment type="domain">
    <text evidence="12">Consists of two distinct domains, a catalytic core and a N-terminal extension that is involved in tRNA binding.</text>
</comment>
<dbReference type="InterPro" id="IPR045864">
    <property type="entry name" value="aa-tRNA-synth_II/BPL/LPL"/>
</dbReference>
<evidence type="ECO:0000256" key="6">
    <source>
        <dbReference type="ARBA" id="ARBA00022741"/>
    </source>
</evidence>
<evidence type="ECO:0000256" key="9">
    <source>
        <dbReference type="ARBA" id="ARBA00023146"/>
    </source>
</evidence>
<comment type="similarity">
    <text evidence="3 12">Belongs to the class-II aminoacyl-tRNA synthetase family. Type-1 seryl-tRNA synthetase subfamily.</text>
</comment>
<organism evidence="17 18">
    <name type="scientific">Acidovorax delafieldii 2AN</name>
    <dbReference type="NCBI Taxonomy" id="573060"/>
    <lineage>
        <taxon>Bacteria</taxon>
        <taxon>Pseudomonadati</taxon>
        <taxon>Pseudomonadota</taxon>
        <taxon>Betaproteobacteria</taxon>
        <taxon>Burkholderiales</taxon>
        <taxon>Comamonadaceae</taxon>
        <taxon>Acidovorax</taxon>
    </lineage>
</organism>
<feature type="binding site" evidence="12 14">
    <location>
        <begin position="377"/>
        <end position="380"/>
    </location>
    <ligand>
        <name>ATP</name>
        <dbReference type="ChEBI" id="CHEBI:30616"/>
    </ligand>
</feature>
<dbReference type="InterPro" id="IPR033729">
    <property type="entry name" value="SerRS_core"/>
</dbReference>
<dbReference type="GO" id="GO:0016260">
    <property type="term" value="P:selenocysteine biosynthetic process"/>
    <property type="evidence" value="ECO:0007669"/>
    <property type="project" value="UniProtKB-UniRule"/>
</dbReference>
<dbReference type="Gene3D" id="1.10.287.40">
    <property type="entry name" value="Serine-tRNA synthetase, tRNA binding domain"/>
    <property type="match status" value="1"/>
</dbReference>
<comment type="caution">
    <text evidence="17">The sequence shown here is derived from an EMBL/GenBank/DDBJ whole genome shotgun (WGS) entry which is preliminary data.</text>
</comment>
<dbReference type="SUPFAM" id="SSF55681">
    <property type="entry name" value="Class II aaRS and biotin synthetases"/>
    <property type="match status" value="1"/>
</dbReference>
<comment type="subcellular location">
    <subcellularLocation>
        <location evidence="1 12">Cytoplasm</location>
    </subcellularLocation>
</comment>
<protein>
    <recommendedName>
        <fullName evidence="12">Serine--tRNA ligase</fullName>
        <ecNumber evidence="12">6.1.1.11</ecNumber>
    </recommendedName>
    <alternativeName>
        <fullName evidence="12">Seryl-tRNA synthetase</fullName>
        <shortName evidence="12">SerRS</shortName>
    </alternativeName>
    <alternativeName>
        <fullName evidence="12">Seryl-tRNA(Ser/Sec) synthetase</fullName>
    </alternativeName>
</protein>
<feature type="coiled-coil region" evidence="15">
    <location>
        <begin position="43"/>
        <end position="117"/>
    </location>
</feature>
<dbReference type="GO" id="GO:0004828">
    <property type="term" value="F:serine-tRNA ligase activity"/>
    <property type="evidence" value="ECO:0007669"/>
    <property type="project" value="UniProtKB-UniRule"/>
</dbReference>
<dbReference type="Gene3D" id="3.30.930.10">
    <property type="entry name" value="Bira Bifunctional Protein, Domain 2"/>
    <property type="match status" value="1"/>
</dbReference>
<evidence type="ECO:0000256" key="14">
    <source>
        <dbReference type="PIRSR" id="PIRSR001529-2"/>
    </source>
</evidence>
<proteinExistence type="inferred from homology"/>
<dbReference type="HAMAP" id="MF_00176">
    <property type="entry name" value="Ser_tRNA_synth_type1"/>
    <property type="match status" value="1"/>
</dbReference>
<evidence type="ECO:0000256" key="11">
    <source>
        <dbReference type="ARBA" id="ARBA00048823"/>
    </source>
</evidence>
<dbReference type="EC" id="6.1.1.11" evidence="12"/>
<feature type="binding site" evidence="12">
    <location>
        <position position="412"/>
    </location>
    <ligand>
        <name>L-serine</name>
        <dbReference type="ChEBI" id="CHEBI:33384"/>
    </ligand>
</feature>
<reference evidence="17 18" key="1">
    <citation type="submission" date="2009-05" db="EMBL/GenBank/DDBJ databases">
        <title>The draft genome of Acidovorax delafieldii 2AN.</title>
        <authorList>
            <consortium name="US DOE Joint Genome Institute (JGI-PGF)"/>
            <person name="Lucas S."/>
            <person name="Copeland A."/>
            <person name="Lapidus A."/>
            <person name="Glavina del Rio T."/>
            <person name="Tice H."/>
            <person name="Bruce D."/>
            <person name="Goodwin L."/>
            <person name="Pitluck S."/>
            <person name="Larimer F."/>
            <person name="Land M.L."/>
            <person name="Hauser L."/>
            <person name="Shelobolina E.S."/>
            <person name="Picardal F."/>
            <person name="Roden E."/>
            <person name="Emerson D."/>
        </authorList>
    </citation>
    <scope>NUCLEOTIDE SEQUENCE [LARGE SCALE GENOMIC DNA]</scope>
    <source>
        <strain evidence="17 18">2AN</strain>
    </source>
</reference>
<evidence type="ECO:0000259" key="16">
    <source>
        <dbReference type="PROSITE" id="PS50862"/>
    </source>
</evidence>
<dbReference type="InterPro" id="IPR002317">
    <property type="entry name" value="Ser-tRNA-ligase_type_1"/>
</dbReference>
<comment type="pathway">
    <text evidence="2 12">Aminoacyl-tRNA biosynthesis; selenocysteinyl-tRNA(Sec) biosynthesis; L-seryl-tRNA(Sec) from L-serine and tRNA(Sec): step 1/1.</text>
</comment>
<dbReference type="EMBL" id="ACQT01000215">
    <property type="protein sequence ID" value="EER58720.1"/>
    <property type="molecule type" value="Genomic_DNA"/>
</dbReference>
<comment type="subunit">
    <text evidence="12">Homodimer. The tRNA molecule binds across the dimer.</text>
</comment>
<dbReference type="InterPro" id="IPR006195">
    <property type="entry name" value="aa-tRNA-synth_II"/>
</dbReference>
<dbReference type="PANTHER" id="PTHR43697">
    <property type="entry name" value="SERYL-TRNA SYNTHETASE"/>
    <property type="match status" value="1"/>
</dbReference>
<evidence type="ECO:0000313" key="18">
    <source>
        <dbReference type="Proteomes" id="UP000003856"/>
    </source>
</evidence>
<keyword evidence="18" id="KW-1185">Reference proteome</keyword>
<keyword evidence="9 12" id="KW-0030">Aminoacyl-tRNA synthetase</keyword>
<gene>
    <name evidence="12" type="primary">serS</name>
    <name evidence="17" type="ORF">AcdelDRAFT_3709</name>
</gene>
<dbReference type="Pfam" id="PF02403">
    <property type="entry name" value="Seryl_tRNA_N"/>
    <property type="match status" value="1"/>
</dbReference>
<evidence type="ECO:0000256" key="15">
    <source>
        <dbReference type="SAM" id="Coils"/>
    </source>
</evidence>
<dbReference type="UniPathway" id="UPA00906">
    <property type="reaction ID" value="UER00895"/>
</dbReference>
<keyword evidence="8 12" id="KW-0648">Protein biosynthesis</keyword>
<dbReference type="PRINTS" id="PR00981">
    <property type="entry name" value="TRNASYNTHSER"/>
</dbReference>
<dbReference type="GO" id="GO:0005737">
    <property type="term" value="C:cytoplasm"/>
    <property type="evidence" value="ECO:0007669"/>
    <property type="project" value="UniProtKB-SubCell"/>
</dbReference>
<keyword evidence="15" id="KW-0175">Coiled coil</keyword>
<feature type="binding site" evidence="12">
    <location>
        <begin position="259"/>
        <end position="261"/>
    </location>
    <ligand>
        <name>L-serine</name>
        <dbReference type="ChEBI" id="CHEBI:33384"/>
    </ligand>
</feature>
<dbReference type="GO" id="GO:0005524">
    <property type="term" value="F:ATP binding"/>
    <property type="evidence" value="ECO:0007669"/>
    <property type="project" value="UniProtKB-UniRule"/>
</dbReference>
<evidence type="ECO:0000256" key="7">
    <source>
        <dbReference type="ARBA" id="ARBA00022840"/>
    </source>
</evidence>
<comment type="caution">
    <text evidence="12">Lacks conserved residue(s) required for the propagation of feature annotation.</text>
</comment>
<dbReference type="PANTHER" id="PTHR43697:SF1">
    <property type="entry name" value="SERINE--TRNA LIGASE"/>
    <property type="match status" value="1"/>
</dbReference>
<feature type="binding site" evidence="12 13">
    <location>
        <position position="313"/>
    </location>
    <ligand>
        <name>L-serine</name>
        <dbReference type="ChEBI" id="CHEBI:33384"/>
    </ligand>
</feature>
<keyword evidence="4 12" id="KW-0963">Cytoplasm</keyword>
<keyword evidence="7 12" id="KW-0067">ATP-binding</keyword>
<keyword evidence="6 12" id="KW-0547">Nucleotide-binding</keyword>
<dbReference type="PROSITE" id="PS50862">
    <property type="entry name" value="AA_TRNA_LIGASE_II"/>
    <property type="match status" value="1"/>
</dbReference>
<comment type="function">
    <text evidence="12">Catalyzes the attachment of serine to tRNA(Ser). Is also able to aminoacylate tRNA(Sec) with serine, to form the misacylated tRNA L-seryl-tRNA(Sec), which will be further converted into selenocysteinyl-tRNA(Sec).</text>
</comment>
<evidence type="ECO:0000256" key="5">
    <source>
        <dbReference type="ARBA" id="ARBA00022598"/>
    </source>
</evidence>
<dbReference type="InterPro" id="IPR015866">
    <property type="entry name" value="Ser-tRNA-synth_1_N"/>
</dbReference>
<evidence type="ECO:0000256" key="12">
    <source>
        <dbReference type="HAMAP-Rule" id="MF_00176"/>
    </source>
</evidence>
<name>C5T9X9_ACIDE</name>
<dbReference type="Proteomes" id="UP000003856">
    <property type="component" value="Unassembled WGS sequence"/>
</dbReference>
<feature type="binding site" evidence="13">
    <location>
        <position position="290"/>
    </location>
    <ligand>
        <name>L-serine</name>
        <dbReference type="ChEBI" id="CHEBI:33384"/>
    </ligand>
</feature>
<dbReference type="AlphaFoldDB" id="C5T9X9"/>
<dbReference type="SUPFAM" id="SSF46589">
    <property type="entry name" value="tRNA-binding arm"/>
    <property type="match status" value="1"/>
</dbReference>
<feature type="binding site" evidence="12 14">
    <location>
        <begin position="290"/>
        <end position="292"/>
    </location>
    <ligand>
        <name>ATP</name>
        <dbReference type="ChEBI" id="CHEBI:30616"/>
    </ligand>
</feature>
<dbReference type="InterPro" id="IPR002314">
    <property type="entry name" value="aa-tRNA-synt_IIb"/>
</dbReference>
<comment type="catalytic activity">
    <reaction evidence="11 12">
        <text>tRNA(Ser) + L-serine + ATP = L-seryl-tRNA(Ser) + AMP + diphosphate + H(+)</text>
        <dbReference type="Rhea" id="RHEA:12292"/>
        <dbReference type="Rhea" id="RHEA-COMP:9669"/>
        <dbReference type="Rhea" id="RHEA-COMP:9703"/>
        <dbReference type="ChEBI" id="CHEBI:15378"/>
        <dbReference type="ChEBI" id="CHEBI:30616"/>
        <dbReference type="ChEBI" id="CHEBI:33019"/>
        <dbReference type="ChEBI" id="CHEBI:33384"/>
        <dbReference type="ChEBI" id="CHEBI:78442"/>
        <dbReference type="ChEBI" id="CHEBI:78533"/>
        <dbReference type="ChEBI" id="CHEBI:456215"/>
        <dbReference type="EC" id="6.1.1.11"/>
    </reaction>
</comment>
<evidence type="ECO:0000256" key="13">
    <source>
        <dbReference type="PIRSR" id="PIRSR001529-1"/>
    </source>
</evidence>
<evidence type="ECO:0000256" key="4">
    <source>
        <dbReference type="ARBA" id="ARBA00022490"/>
    </source>
</evidence>
<evidence type="ECO:0000256" key="2">
    <source>
        <dbReference type="ARBA" id="ARBA00005045"/>
    </source>
</evidence>
<sequence length="452" mass="49792">MRAGGPKILSMLDILLLRKDLDTAIARLETRKKPQAFLNVEAFQALESERKTLQTRTEELQAQRNQLSKQVGMLMSRGDKDGAEAAKAQVAAGKAELEQSAARLEQIQAELQAMLVAVPNLPHESVPVGSDEAGNVEVRRWSPDGKGPRTFDFEVKDHVDVGTPLGLDFDMGVKLSGSRFTVMKGQIARLHRALSQFMLDVQTQEHGYTECYVPYAVNADSLKGTGQLPKFEGDLFAAKKGGQDGEPVPDNAALYLIPTSEVPLTNFVRDVVVAEDQLPIKLTAHTPCFRSEAGSYGRDTRGMIRQHQFDKVEMVQIVHPEKSYETLEEMTRHAEAVLQKLGLPYRVMSLCTGDMGFGAAKTYDLEVWLPAQNTYREISSVSNCEAFQARRLQARFKNAQGKNELLHTLNGSGLAVGRTLVAVLENYQQADGSVTVPEVLRPYLGGIAVLKP</sequence>
<feature type="binding site" evidence="13">
    <location>
        <position position="410"/>
    </location>
    <ligand>
        <name>L-serine</name>
        <dbReference type="ChEBI" id="CHEBI:33384"/>
    </ligand>
</feature>
<comment type="catalytic activity">
    <reaction evidence="10 12">
        <text>tRNA(Sec) + L-serine + ATP = L-seryl-tRNA(Sec) + AMP + diphosphate + H(+)</text>
        <dbReference type="Rhea" id="RHEA:42580"/>
        <dbReference type="Rhea" id="RHEA-COMP:9742"/>
        <dbReference type="Rhea" id="RHEA-COMP:10128"/>
        <dbReference type="ChEBI" id="CHEBI:15378"/>
        <dbReference type="ChEBI" id="CHEBI:30616"/>
        <dbReference type="ChEBI" id="CHEBI:33019"/>
        <dbReference type="ChEBI" id="CHEBI:33384"/>
        <dbReference type="ChEBI" id="CHEBI:78442"/>
        <dbReference type="ChEBI" id="CHEBI:78533"/>
        <dbReference type="ChEBI" id="CHEBI:456215"/>
        <dbReference type="EC" id="6.1.1.11"/>
    </reaction>
</comment>
<dbReference type="InterPro" id="IPR042103">
    <property type="entry name" value="SerRS_1_N_sf"/>
</dbReference>
<keyword evidence="5 12" id="KW-0436">Ligase</keyword>
<feature type="domain" description="Aminoacyl-transfer RNA synthetases class-II family profile" evidence="16">
    <location>
        <begin position="189"/>
        <end position="437"/>
    </location>
</feature>
<evidence type="ECO:0000256" key="8">
    <source>
        <dbReference type="ARBA" id="ARBA00022917"/>
    </source>
</evidence>
<dbReference type="InterPro" id="IPR010978">
    <property type="entry name" value="tRNA-bd_arm"/>
</dbReference>
<evidence type="ECO:0000256" key="1">
    <source>
        <dbReference type="ARBA" id="ARBA00004496"/>
    </source>
</evidence>
<evidence type="ECO:0000313" key="17">
    <source>
        <dbReference type="EMBL" id="EER58720.1"/>
    </source>
</evidence>